<proteinExistence type="predicted"/>
<dbReference type="RefSeq" id="XP_009053057.1">
    <property type="nucleotide sequence ID" value="XM_009054809.1"/>
</dbReference>
<protein>
    <submittedName>
        <fullName evidence="2">Uncharacterized protein</fullName>
    </submittedName>
</protein>
<dbReference type="AlphaFoldDB" id="V3ZXI0"/>
<keyword evidence="1" id="KW-1133">Transmembrane helix</keyword>
<evidence type="ECO:0000313" key="2">
    <source>
        <dbReference type="EMBL" id="ESO96248.1"/>
    </source>
</evidence>
<evidence type="ECO:0000256" key="1">
    <source>
        <dbReference type="SAM" id="Phobius"/>
    </source>
</evidence>
<dbReference type="GeneID" id="20242926"/>
<name>V3ZXI0_LOTGI</name>
<dbReference type="Proteomes" id="UP000030746">
    <property type="component" value="Unassembled WGS sequence"/>
</dbReference>
<feature type="transmembrane region" description="Helical" evidence="1">
    <location>
        <begin position="90"/>
        <end position="112"/>
    </location>
</feature>
<dbReference type="KEGG" id="lgi:LOTGIDRAFT_174930"/>
<keyword evidence="1" id="KW-0812">Transmembrane</keyword>
<evidence type="ECO:0000313" key="3">
    <source>
        <dbReference type="Proteomes" id="UP000030746"/>
    </source>
</evidence>
<accession>V3ZXI0</accession>
<gene>
    <name evidence="2" type="ORF">LOTGIDRAFT_174930</name>
</gene>
<keyword evidence="1" id="KW-0472">Membrane</keyword>
<organism evidence="2 3">
    <name type="scientific">Lottia gigantea</name>
    <name type="common">Giant owl limpet</name>
    <dbReference type="NCBI Taxonomy" id="225164"/>
    <lineage>
        <taxon>Eukaryota</taxon>
        <taxon>Metazoa</taxon>
        <taxon>Spiralia</taxon>
        <taxon>Lophotrochozoa</taxon>
        <taxon>Mollusca</taxon>
        <taxon>Gastropoda</taxon>
        <taxon>Patellogastropoda</taxon>
        <taxon>Lottioidea</taxon>
        <taxon>Lottiidae</taxon>
        <taxon>Lottia</taxon>
    </lineage>
</organism>
<dbReference type="HOGENOM" id="CLU_515169_0_0_1"/>
<dbReference type="EMBL" id="KB201513">
    <property type="protein sequence ID" value="ESO96248.1"/>
    <property type="molecule type" value="Genomic_DNA"/>
</dbReference>
<dbReference type="CTD" id="20242926"/>
<sequence>MVMAARMINDVDEHLEHLLERIHRKFNQKEFQHPCTRYVRYRTRIGAPSVNRRSFTEEDLVRFAEKLNKIIMCLRLRRCKTQVEEEMKNSVYIVIIPVLGILCIYSITTRWYHNINYVTTPLVNVTSPIKYQSLFDPPTCPGGIQQMLEGKWHQRKMTPNQEREINDFLKTYRGGWGLPDTLQRKDLLCGNASFAQDPKVVYRMFRALCSPTGKTPCCMNKKCVAKTVKECQCKDCLDLRQEAHAEYSDWVPSNHNCKIRLFKGNEACKIFDGMTVVLSGDSLMRQIYIAFQKILNHDMIWGSLKKNAPIEQLEKCKGLYSFTFEKCRELTETYTSELCNGRVNLTFFEYYNAGLAKQFIPAVQSLTQKSKSLVITGIANHDKFDTKLIYEKYLKPAIQIKKVTKWPKLLWTMPPVSGLLRETKSKIPEKEKKFVKKLTTLLNKDNVPIFDTYKLTQEENDGFPLPSTEAEIQAFDNEVFMGYDSDIERSEVKQKPRSRSIPELYHNLKVPKFTGFTVFLFFTCLRYNQ</sequence>
<keyword evidence="3" id="KW-1185">Reference proteome</keyword>
<reference evidence="2 3" key="1">
    <citation type="journal article" date="2013" name="Nature">
        <title>Insights into bilaterian evolution from three spiralian genomes.</title>
        <authorList>
            <person name="Simakov O."/>
            <person name="Marletaz F."/>
            <person name="Cho S.J."/>
            <person name="Edsinger-Gonzales E."/>
            <person name="Havlak P."/>
            <person name="Hellsten U."/>
            <person name="Kuo D.H."/>
            <person name="Larsson T."/>
            <person name="Lv J."/>
            <person name="Arendt D."/>
            <person name="Savage R."/>
            <person name="Osoegawa K."/>
            <person name="de Jong P."/>
            <person name="Grimwood J."/>
            <person name="Chapman J.A."/>
            <person name="Shapiro H."/>
            <person name="Aerts A."/>
            <person name="Otillar R.P."/>
            <person name="Terry A.Y."/>
            <person name="Boore J.L."/>
            <person name="Grigoriev I.V."/>
            <person name="Lindberg D.R."/>
            <person name="Seaver E.C."/>
            <person name="Weisblat D.A."/>
            <person name="Putnam N.H."/>
            <person name="Rokhsar D.S."/>
        </authorList>
    </citation>
    <scope>NUCLEOTIDE SEQUENCE [LARGE SCALE GENOMIC DNA]</scope>
</reference>
<dbReference type="OrthoDB" id="5373426at2759"/>